<protein>
    <submittedName>
        <fullName evidence="1">Uncharacterized protein</fullName>
    </submittedName>
</protein>
<name>A0ABV1JS29_9PSEU</name>
<comment type="caution">
    <text evidence="1">The sequence shown here is derived from an EMBL/GenBank/DDBJ whole genome shotgun (WGS) entry which is preliminary data.</text>
</comment>
<dbReference type="RefSeq" id="WP_345652805.1">
    <property type="nucleotide sequence ID" value="NZ_BAABLY010000082.1"/>
</dbReference>
<evidence type="ECO:0000313" key="1">
    <source>
        <dbReference type="EMBL" id="MEQ3538752.1"/>
    </source>
</evidence>
<proteinExistence type="predicted"/>
<sequence length="92" mass="9760">MGVVIAGPNPSDPSYLQDQIDDLAARKSGFFTQVSAPTSLVQITHDTSWTPAGVLCIDTLDQITEPASITHPQPGVTEVAFGVDFTGRIFLS</sequence>
<dbReference type="EMBL" id="JBEDNP010000004">
    <property type="protein sequence ID" value="MEQ3538752.1"/>
    <property type="molecule type" value="Genomic_DNA"/>
</dbReference>
<evidence type="ECO:0000313" key="2">
    <source>
        <dbReference type="Proteomes" id="UP001464923"/>
    </source>
</evidence>
<accession>A0ABV1JS29</accession>
<reference evidence="1 2" key="1">
    <citation type="submission" date="2024-03" db="EMBL/GenBank/DDBJ databases">
        <title>Draft genome sequence of Pseudonocardia tropica JCM 19149.</title>
        <authorList>
            <person name="Butdee W."/>
            <person name="Duangmal K."/>
        </authorList>
    </citation>
    <scope>NUCLEOTIDE SEQUENCE [LARGE SCALE GENOMIC DNA]</scope>
    <source>
        <strain evidence="1 2">JCM 19149</strain>
    </source>
</reference>
<keyword evidence="2" id="KW-1185">Reference proteome</keyword>
<organism evidence="1 2">
    <name type="scientific">Pseudonocardia tropica</name>
    <dbReference type="NCBI Taxonomy" id="681289"/>
    <lineage>
        <taxon>Bacteria</taxon>
        <taxon>Bacillati</taxon>
        <taxon>Actinomycetota</taxon>
        <taxon>Actinomycetes</taxon>
        <taxon>Pseudonocardiales</taxon>
        <taxon>Pseudonocardiaceae</taxon>
        <taxon>Pseudonocardia</taxon>
    </lineage>
</organism>
<dbReference type="Proteomes" id="UP001464923">
    <property type="component" value="Unassembled WGS sequence"/>
</dbReference>
<gene>
    <name evidence="1" type="ORF">WHI96_07960</name>
</gene>